<comment type="caution">
    <text evidence="8">The sequence shown here is derived from an EMBL/GenBank/DDBJ whole genome shotgun (WGS) entry which is preliminary data.</text>
</comment>
<dbReference type="InterPro" id="IPR051156">
    <property type="entry name" value="Mito/Outer_Membr_Metalloprot"/>
</dbReference>
<evidence type="ECO:0000313" key="8">
    <source>
        <dbReference type="EMBL" id="MVZ96681.1"/>
    </source>
</evidence>
<keyword evidence="4 6" id="KW-0862">Zinc</keyword>
<evidence type="ECO:0000256" key="5">
    <source>
        <dbReference type="ARBA" id="ARBA00023049"/>
    </source>
</evidence>
<comment type="similarity">
    <text evidence="6">Belongs to the peptidase M48 family.</text>
</comment>
<organism evidence="8 9">
    <name type="scientific">Sphingorhabdus profundilacus</name>
    <dbReference type="NCBI Taxonomy" id="2509718"/>
    <lineage>
        <taxon>Bacteria</taxon>
        <taxon>Pseudomonadati</taxon>
        <taxon>Pseudomonadota</taxon>
        <taxon>Alphaproteobacteria</taxon>
        <taxon>Sphingomonadales</taxon>
        <taxon>Sphingomonadaceae</taxon>
        <taxon>Sphingorhabdus</taxon>
    </lineage>
</organism>
<keyword evidence="2" id="KW-0479">Metal-binding</keyword>
<dbReference type="AlphaFoldDB" id="A0A6I4LUJ3"/>
<keyword evidence="3 6" id="KW-0378">Hydrolase</keyword>
<dbReference type="Gene3D" id="2.30.42.10">
    <property type="match status" value="1"/>
</dbReference>
<dbReference type="Pfam" id="PF00595">
    <property type="entry name" value="PDZ"/>
    <property type="match status" value="1"/>
</dbReference>
<keyword evidence="9" id="KW-1185">Reference proteome</keyword>
<sequence length="297" mass="32563">MNAYQELAQQDARLAVIGYRLASANAPFCKKLERNLGWVLQDERQYPDPNEARRALIFRAPISVAALVPGGPAERSGIQTGDGLLGLNGRSWTGQAGPASSKSAERLERVQADVQKALASSRSIRLELNTVTGPKTFLIEPTPICVSRFWVDTKSTLDAGADGENVRITEGLMTFVASDDELAAAVAHEFSHNLLDHRNQLEKTGRKAHHILATEIEADRLSVWLMANAGYDPLAALRFAERFGRKTDLGIFSDATHLRWKNRIKTLRAEIEVIAKTPKLQGLSPPPLLTGGHLDTQ</sequence>
<evidence type="ECO:0000256" key="3">
    <source>
        <dbReference type="ARBA" id="ARBA00022801"/>
    </source>
</evidence>
<evidence type="ECO:0000256" key="1">
    <source>
        <dbReference type="ARBA" id="ARBA00022670"/>
    </source>
</evidence>
<evidence type="ECO:0000259" key="7">
    <source>
        <dbReference type="PROSITE" id="PS50106"/>
    </source>
</evidence>
<feature type="domain" description="PDZ" evidence="7">
    <location>
        <begin position="25"/>
        <end position="122"/>
    </location>
</feature>
<dbReference type="Proteomes" id="UP000471147">
    <property type="component" value="Unassembled WGS sequence"/>
</dbReference>
<proteinExistence type="inferred from homology"/>
<evidence type="ECO:0000313" key="9">
    <source>
        <dbReference type="Proteomes" id="UP000471147"/>
    </source>
</evidence>
<dbReference type="PANTHER" id="PTHR22726:SF1">
    <property type="entry name" value="METALLOENDOPEPTIDASE OMA1, MITOCHONDRIAL"/>
    <property type="match status" value="1"/>
</dbReference>
<dbReference type="PROSITE" id="PS50106">
    <property type="entry name" value="PDZ"/>
    <property type="match status" value="1"/>
</dbReference>
<dbReference type="InterPro" id="IPR036034">
    <property type="entry name" value="PDZ_sf"/>
</dbReference>
<dbReference type="GO" id="GO:0004222">
    <property type="term" value="F:metalloendopeptidase activity"/>
    <property type="evidence" value="ECO:0007669"/>
    <property type="project" value="InterPro"/>
</dbReference>
<dbReference type="GO" id="GO:0051603">
    <property type="term" value="P:proteolysis involved in protein catabolic process"/>
    <property type="evidence" value="ECO:0007669"/>
    <property type="project" value="TreeGrafter"/>
</dbReference>
<accession>A0A6I4LUJ3</accession>
<name>A0A6I4LUJ3_9SPHN</name>
<protein>
    <recommendedName>
        <fullName evidence="7">PDZ domain-containing protein</fullName>
    </recommendedName>
</protein>
<dbReference type="InterPro" id="IPR001478">
    <property type="entry name" value="PDZ"/>
</dbReference>
<dbReference type="InterPro" id="IPR001915">
    <property type="entry name" value="Peptidase_M48"/>
</dbReference>
<dbReference type="GO" id="GO:0016020">
    <property type="term" value="C:membrane"/>
    <property type="evidence" value="ECO:0007669"/>
    <property type="project" value="TreeGrafter"/>
</dbReference>
<dbReference type="GO" id="GO:0046872">
    <property type="term" value="F:metal ion binding"/>
    <property type="evidence" value="ECO:0007669"/>
    <property type="project" value="UniProtKB-KW"/>
</dbReference>
<dbReference type="Pfam" id="PF01435">
    <property type="entry name" value="Peptidase_M48"/>
    <property type="match status" value="1"/>
</dbReference>
<keyword evidence="1 6" id="KW-0645">Protease</keyword>
<dbReference type="RefSeq" id="WP_218939490.1">
    <property type="nucleotide sequence ID" value="NZ_SDWJ01000001.1"/>
</dbReference>
<comment type="cofactor">
    <cofactor evidence="6">
        <name>Zn(2+)</name>
        <dbReference type="ChEBI" id="CHEBI:29105"/>
    </cofactor>
    <text evidence="6">Binds 1 zinc ion per subunit.</text>
</comment>
<dbReference type="PANTHER" id="PTHR22726">
    <property type="entry name" value="METALLOENDOPEPTIDASE OMA1"/>
    <property type="match status" value="1"/>
</dbReference>
<evidence type="ECO:0000256" key="6">
    <source>
        <dbReference type="RuleBase" id="RU003983"/>
    </source>
</evidence>
<dbReference type="EMBL" id="SDWJ01000001">
    <property type="protein sequence ID" value="MVZ96681.1"/>
    <property type="molecule type" value="Genomic_DNA"/>
</dbReference>
<dbReference type="SUPFAM" id="SSF50156">
    <property type="entry name" value="PDZ domain-like"/>
    <property type="match status" value="1"/>
</dbReference>
<dbReference type="CDD" id="cd07342">
    <property type="entry name" value="M48C_Oma1_like"/>
    <property type="match status" value="1"/>
</dbReference>
<evidence type="ECO:0000256" key="2">
    <source>
        <dbReference type="ARBA" id="ARBA00022723"/>
    </source>
</evidence>
<keyword evidence="5 6" id="KW-0482">Metalloprotease</keyword>
<reference evidence="8 9" key="1">
    <citation type="submission" date="2019-01" db="EMBL/GenBank/DDBJ databases">
        <title>Sphingorhabdus lacus sp.nov., isolated from an oligotrophic freshwater lake.</title>
        <authorList>
            <person name="Park M."/>
        </authorList>
    </citation>
    <scope>NUCLEOTIDE SEQUENCE [LARGE SCALE GENOMIC DNA]</scope>
    <source>
        <strain evidence="8 9">IMCC26285</strain>
    </source>
</reference>
<evidence type="ECO:0000256" key="4">
    <source>
        <dbReference type="ARBA" id="ARBA00022833"/>
    </source>
</evidence>
<gene>
    <name evidence="8" type="ORF">EUU23_03040</name>
</gene>